<gene>
    <name evidence="2" type="ORF">E5162_12225</name>
</gene>
<protein>
    <submittedName>
        <fullName evidence="2">DUF2293 domain-containing protein</fullName>
    </submittedName>
</protein>
<dbReference type="RefSeq" id="WP_135945540.1">
    <property type="nucleotide sequence ID" value="NZ_BMEI01000003.1"/>
</dbReference>
<proteinExistence type="predicted"/>
<dbReference type="OrthoDB" id="1159372at2"/>
<name>A0A4S2H9C3_9PROT</name>
<comment type="caution">
    <text evidence="2">The sequence shown here is derived from an EMBL/GenBank/DDBJ whole genome shotgun (WGS) entry which is preliminary data.</text>
</comment>
<evidence type="ECO:0000313" key="2">
    <source>
        <dbReference type="EMBL" id="TGY92406.1"/>
    </source>
</evidence>
<sequence length="178" mass="20318">MRPTYFQSLTYLALMYPAAPLGRRIKTAERMAGRAWKSLDCAGVTAVTNGIRHKLTDYDKLMGLGLLWEEARLTIGAEVRDIEQRWRHGGLKRWATINNRPLPLALQEEETARNLAEYRGLYALTASIDDADPSLPPIVYLILREAERYLYDTSASAIFRYPDDAEFLHLPVMEMEEG</sequence>
<accession>A0A4S2H9C3</accession>
<dbReference type="Proteomes" id="UP000305451">
    <property type="component" value="Unassembled WGS sequence"/>
</dbReference>
<dbReference type="EMBL" id="SRXV01000003">
    <property type="protein sequence ID" value="TGY92406.1"/>
    <property type="molecule type" value="Genomic_DNA"/>
</dbReference>
<dbReference type="AlphaFoldDB" id="A0A4S2H9C3"/>
<keyword evidence="3" id="KW-1185">Reference proteome</keyword>
<reference evidence="2 3" key="1">
    <citation type="journal article" date="2013" name="Int. J. Syst. Evol. Microbiol.">
        <title>Marinicauda pacifica gen. nov., sp. nov., a prosthecate alphaproteobacterium of the family Hyphomonadaceae isolated from deep seawater.</title>
        <authorList>
            <person name="Zhang X.Y."/>
            <person name="Li G.W."/>
            <person name="Wang C.S."/>
            <person name="Zhang Y.J."/>
            <person name="Xu X.W."/>
            <person name="Li H."/>
            <person name="Liu A."/>
            <person name="Liu C."/>
            <person name="Xie B.B."/>
            <person name="Qin Q.L."/>
            <person name="Xu Z."/>
            <person name="Chen X.L."/>
            <person name="Zhou B.C."/>
            <person name="Zhang Y.Z."/>
        </authorList>
    </citation>
    <scope>NUCLEOTIDE SEQUENCE [LARGE SCALE GENOMIC DNA]</scope>
    <source>
        <strain evidence="2 3">P-1 km-3</strain>
    </source>
</reference>
<feature type="domain" description="DUF2293" evidence="1">
    <location>
        <begin position="43"/>
        <end position="87"/>
    </location>
</feature>
<evidence type="ECO:0000259" key="1">
    <source>
        <dbReference type="Pfam" id="PF10056"/>
    </source>
</evidence>
<dbReference type="Pfam" id="PF10056">
    <property type="entry name" value="DUF2293"/>
    <property type="match status" value="1"/>
</dbReference>
<dbReference type="InterPro" id="IPR018744">
    <property type="entry name" value="DUF2293"/>
</dbReference>
<evidence type="ECO:0000313" key="3">
    <source>
        <dbReference type="Proteomes" id="UP000305451"/>
    </source>
</evidence>
<organism evidence="2 3">
    <name type="scientific">Marinicauda pacifica</name>
    <dbReference type="NCBI Taxonomy" id="1133559"/>
    <lineage>
        <taxon>Bacteria</taxon>
        <taxon>Pseudomonadati</taxon>
        <taxon>Pseudomonadota</taxon>
        <taxon>Alphaproteobacteria</taxon>
        <taxon>Maricaulales</taxon>
        <taxon>Maricaulaceae</taxon>
        <taxon>Marinicauda</taxon>
    </lineage>
</organism>